<gene>
    <name evidence="1" type="ORF">IX56_00275</name>
</gene>
<comment type="caution">
    <text evidence="1">The sequence shown here is derived from an EMBL/GenBank/DDBJ whole genome shotgun (WGS) entry which is preliminary data.</text>
</comment>
<proteinExistence type="predicted"/>
<reference evidence="1 2" key="1">
    <citation type="submission" date="2014-09" db="EMBL/GenBank/DDBJ databases">
        <authorList>
            <person name="McGinnis J.M."/>
            <person name="Wolfgang W.J."/>
        </authorList>
    </citation>
    <scope>NUCLEOTIDE SEQUENCE [LARGE SCALE GENOMIC DNA]</scope>
    <source>
        <strain evidence="1 2">5503</strain>
    </source>
</reference>
<dbReference type="Proteomes" id="UP000029858">
    <property type="component" value="Unassembled WGS sequence"/>
</dbReference>
<dbReference type="AlphaFoldDB" id="A0A099GLL7"/>
<evidence type="ECO:0000313" key="1">
    <source>
        <dbReference type="EMBL" id="KGJ23750.1"/>
    </source>
</evidence>
<evidence type="ECO:0000313" key="2">
    <source>
        <dbReference type="Proteomes" id="UP000029858"/>
    </source>
</evidence>
<sequence length="340" mass="35860">MGVMIAEGWRQYVDRNELGYGWPLYAYTVSGTVFADVSGRRTLDMNGARLARALTPRRRVCAHFIVDLTAGTIGSTTVLFDFGLNPVGINAAAYNSANQSRFSIRAYGPKIQVIRRAFGPNGEVQSNTQTVADVAHGMIAGNSYRIEVMVDVSGEAGTCEVMMNGALLGEWSFSRAISSYACDADFGSIYLGGDATSGCRGRVSNLVIYDDAAPTAWPAGPLNISYLNSQPNAGESFSWPPAAADVPVSVDGAGKSWNLADTSGISAGSIRGVIGTVRLSTPDALTPAKPKVSWVSGGATLKEDLLTVQPGAPYFDHQTVIPAATPAALDALVLDIRPWS</sequence>
<dbReference type="RefSeq" id="WP_036706278.1">
    <property type="nucleotide sequence ID" value="NZ_JRKQ01000001.1"/>
</dbReference>
<dbReference type="EMBL" id="JRKQ01000001">
    <property type="protein sequence ID" value="KGJ23750.1"/>
    <property type="molecule type" value="Genomic_DNA"/>
</dbReference>
<accession>A0A099GLL7</accession>
<protein>
    <submittedName>
        <fullName evidence="1">Uncharacterized protein</fullName>
    </submittedName>
</protein>
<name>A0A099GLL7_9RHOB</name>
<reference evidence="1 2" key="2">
    <citation type="submission" date="2014-10" db="EMBL/GenBank/DDBJ databases">
        <title>Paracoccus sanguinis sp. nov., isolated from clinical specimens of New York State patients.</title>
        <authorList>
            <person name="Mingle L.A."/>
            <person name="Cole J.A."/>
            <person name="Lapierre P."/>
            <person name="Musser K.A."/>
        </authorList>
    </citation>
    <scope>NUCLEOTIDE SEQUENCE [LARGE SCALE GENOMIC DNA]</scope>
    <source>
        <strain evidence="1 2">5503</strain>
    </source>
</reference>
<organism evidence="1 2">
    <name type="scientific">Paracoccus sanguinis</name>
    <dbReference type="NCBI Taxonomy" id="1545044"/>
    <lineage>
        <taxon>Bacteria</taxon>
        <taxon>Pseudomonadati</taxon>
        <taxon>Pseudomonadota</taxon>
        <taxon>Alphaproteobacteria</taxon>
        <taxon>Rhodobacterales</taxon>
        <taxon>Paracoccaceae</taxon>
        <taxon>Paracoccus</taxon>
    </lineage>
</organism>